<organism evidence="1">
    <name type="scientific">Salmonella enterica subsp. enterica serovar Saintpaul</name>
    <dbReference type="NCBI Taxonomy" id="90105"/>
    <lineage>
        <taxon>Bacteria</taxon>
        <taxon>Pseudomonadati</taxon>
        <taxon>Pseudomonadota</taxon>
        <taxon>Gammaproteobacteria</taxon>
        <taxon>Enterobacterales</taxon>
        <taxon>Enterobacteriaceae</taxon>
        <taxon>Salmonella</taxon>
    </lineage>
</organism>
<proteinExistence type="predicted"/>
<comment type="caution">
    <text evidence="1">The sequence shown here is derived from an EMBL/GenBank/DDBJ whole genome shotgun (WGS) entry which is preliminary data.</text>
</comment>
<evidence type="ECO:0000313" key="1">
    <source>
        <dbReference type="EMBL" id="OHG64548.1"/>
    </source>
</evidence>
<gene>
    <name evidence="1" type="ORF">A7T00_17030</name>
</gene>
<protein>
    <submittedName>
        <fullName evidence="1">Uncharacterized protein</fullName>
    </submittedName>
</protein>
<dbReference type="EMBL" id="MLZC01000008">
    <property type="protein sequence ID" value="OHG64548.1"/>
    <property type="molecule type" value="Genomic_DNA"/>
</dbReference>
<reference evidence="1" key="1">
    <citation type="submission" date="2016-09" db="EMBL/GenBank/DDBJ databases">
        <title>Whole genome sequencing of Salmonella enterica.</title>
        <authorList>
            <person name="Bell R."/>
        </authorList>
    </citation>
    <scope>NUCLEOTIDE SEQUENCE [LARGE SCALE GENOMIC DNA]</scope>
    <source>
        <strain evidence="1">CFSAN044978</strain>
    </source>
</reference>
<sequence length="84" mass="9224">MQGIAVIAPIGAIVLTDHHQAAGTMVAALLIIQKHTAHQAHLVLQVQEQVPHRPLLCVRFVLTTIILLLRIQLELQKLTVQVMG</sequence>
<name>A0A1S0ZDF5_SALET</name>
<accession>A0A1S0ZDF5</accession>
<dbReference type="AlphaFoldDB" id="A0A1S0ZDF5"/>